<dbReference type="Gene3D" id="1.10.10.1620">
    <property type="match status" value="1"/>
</dbReference>
<dbReference type="Gene3D" id="1.10.405.10">
    <property type="entry name" value="Guanine Nucleotide Dissociation Inhibitor, domain 1"/>
    <property type="match status" value="1"/>
</dbReference>
<organism evidence="9 10">
    <name type="scientific">Latimeria chalumnae</name>
    <name type="common">Coelacanth</name>
    <dbReference type="NCBI Taxonomy" id="7897"/>
    <lineage>
        <taxon>Eukaryota</taxon>
        <taxon>Metazoa</taxon>
        <taxon>Chordata</taxon>
        <taxon>Craniata</taxon>
        <taxon>Vertebrata</taxon>
        <taxon>Euteleostomi</taxon>
        <taxon>Coelacanthiformes</taxon>
        <taxon>Coelacanthidae</taxon>
        <taxon>Latimeria</taxon>
    </lineage>
</organism>
<dbReference type="Proteomes" id="UP000008672">
    <property type="component" value="Unassembled WGS sequence"/>
</dbReference>
<feature type="binding site" evidence="5">
    <location>
        <begin position="88"/>
        <end position="89"/>
    </location>
    <ligand>
        <name>FAD</name>
        <dbReference type="ChEBI" id="CHEBI:57692"/>
    </ligand>
</feature>
<dbReference type="SUPFAM" id="SSF51905">
    <property type="entry name" value="FAD/NAD(P)-binding domain"/>
    <property type="match status" value="1"/>
</dbReference>
<dbReference type="PRINTS" id="PR00757">
    <property type="entry name" value="AMINEOXDASEF"/>
</dbReference>
<accession>H3A2C6</accession>
<dbReference type="eggNOG" id="KOG0029">
    <property type="taxonomic scope" value="Eukaryota"/>
</dbReference>
<dbReference type="FunFam" id="3.50.50.60:FF:000450">
    <property type="entry name" value="Amine oxidase"/>
    <property type="match status" value="1"/>
</dbReference>
<dbReference type="GO" id="GO:0001716">
    <property type="term" value="F:L-amino-acid oxidase activity"/>
    <property type="evidence" value="ECO:0007669"/>
    <property type="project" value="TreeGrafter"/>
</dbReference>
<dbReference type="InterPro" id="IPR050281">
    <property type="entry name" value="Flavin_monoamine_oxidase"/>
</dbReference>
<feature type="domain" description="Amine oxidase" evidence="8">
    <location>
        <begin position="253"/>
        <end position="500"/>
    </location>
</feature>
<feature type="chain" id="PRO_5003579815" description="Amine oxidase" evidence="7">
    <location>
        <begin position="30"/>
        <end position="501"/>
    </location>
</feature>
<keyword evidence="6" id="KW-1133">Transmembrane helix</keyword>
<evidence type="ECO:0000313" key="10">
    <source>
        <dbReference type="Proteomes" id="UP000008672"/>
    </source>
</evidence>
<keyword evidence="3 6" id="KW-0274">FAD</keyword>
<name>H3A2C6_LATCH</name>
<evidence type="ECO:0000313" key="9">
    <source>
        <dbReference type="Ensembl" id="ENSLACP00000003797.1"/>
    </source>
</evidence>
<feature type="binding site" evidence="5">
    <location>
        <position position="115"/>
    </location>
    <ligand>
        <name>substrate</name>
    </ligand>
</feature>
<evidence type="ECO:0000256" key="2">
    <source>
        <dbReference type="ARBA" id="ARBA00022630"/>
    </source>
</evidence>
<comment type="cofactor">
    <cofactor evidence="1 6">
        <name>FAD</name>
        <dbReference type="ChEBI" id="CHEBI:57692"/>
    </cofactor>
</comment>
<dbReference type="EMBL" id="AFYH01183175">
    <property type="status" value="NOT_ANNOTATED_CDS"/>
    <property type="molecule type" value="Genomic_DNA"/>
</dbReference>
<reference evidence="9" key="2">
    <citation type="submission" date="2025-08" db="UniProtKB">
        <authorList>
            <consortium name="Ensembl"/>
        </authorList>
    </citation>
    <scope>IDENTIFICATION</scope>
</reference>
<dbReference type="PANTHER" id="PTHR10742">
    <property type="entry name" value="FLAVIN MONOAMINE OXIDASE"/>
    <property type="match status" value="1"/>
</dbReference>
<dbReference type="HOGENOM" id="CLU_004498_8_3_1"/>
<feature type="binding site" evidence="5">
    <location>
        <position position="282"/>
    </location>
    <ligand>
        <name>FAD</name>
        <dbReference type="ChEBI" id="CHEBI:57692"/>
    </ligand>
</feature>
<evidence type="ECO:0000256" key="7">
    <source>
        <dbReference type="SAM" id="SignalP"/>
    </source>
</evidence>
<protein>
    <recommendedName>
        <fullName evidence="6">Amine oxidase</fullName>
        <ecNumber evidence="6">1.4.3.-</ecNumber>
    </recommendedName>
</protein>
<keyword evidence="6" id="KW-0472">Membrane</keyword>
<dbReference type="InterPro" id="IPR001613">
    <property type="entry name" value="Flavin_amine_oxidase"/>
</dbReference>
<dbReference type="Gene3D" id="3.90.660.10">
    <property type="match status" value="1"/>
</dbReference>
<dbReference type="Ensembl" id="ENSLACT00000003831.1">
    <property type="protein sequence ID" value="ENSLACP00000003797.1"/>
    <property type="gene ID" value="ENSLACG00000003383.1"/>
</dbReference>
<evidence type="ECO:0000256" key="4">
    <source>
        <dbReference type="ARBA" id="ARBA00023002"/>
    </source>
</evidence>
<dbReference type="InterPro" id="IPR002937">
    <property type="entry name" value="Amino_oxidase"/>
</dbReference>
<dbReference type="PANTHER" id="PTHR10742:SF342">
    <property type="entry name" value="AMINE OXIDASE"/>
    <property type="match status" value="1"/>
</dbReference>
<keyword evidence="2 6" id="KW-0285">Flavoprotein</keyword>
<comment type="similarity">
    <text evidence="6">Belongs to the flavin monoamine oxidase family.</text>
</comment>
<dbReference type="STRING" id="7897.ENSLACP00000003797"/>
<evidence type="ECO:0000256" key="3">
    <source>
        <dbReference type="ARBA" id="ARBA00022827"/>
    </source>
</evidence>
<keyword evidence="10" id="KW-1185">Reference proteome</keyword>
<keyword evidence="6" id="KW-0812">Transmembrane</keyword>
<dbReference type="SUPFAM" id="SSF54373">
    <property type="entry name" value="FAD-linked reductases, C-terminal domain"/>
    <property type="match status" value="1"/>
</dbReference>
<evidence type="ECO:0000259" key="8">
    <source>
        <dbReference type="Pfam" id="PF01593"/>
    </source>
</evidence>
<dbReference type="Pfam" id="PF01593">
    <property type="entry name" value="Amino_oxidase"/>
    <property type="match status" value="2"/>
</dbReference>
<dbReference type="EMBL" id="AFYH01183174">
    <property type="status" value="NOT_ANNOTATED_CDS"/>
    <property type="molecule type" value="Genomic_DNA"/>
</dbReference>
<feature type="binding site" evidence="5">
    <location>
        <begin position="112"/>
        <end position="115"/>
    </location>
    <ligand>
        <name>FAD</name>
        <dbReference type="ChEBI" id="CHEBI:57692"/>
    </ligand>
</feature>
<dbReference type="FunFam" id="1.10.10.1620:FF:000001">
    <property type="entry name" value="Amine oxidase"/>
    <property type="match status" value="1"/>
</dbReference>
<dbReference type="GeneTree" id="ENSGT00940000160928"/>
<reference evidence="9" key="3">
    <citation type="submission" date="2025-09" db="UniProtKB">
        <authorList>
            <consortium name="Ensembl"/>
        </authorList>
    </citation>
    <scope>IDENTIFICATION</scope>
</reference>
<dbReference type="EMBL" id="AFYH01183176">
    <property type="status" value="NOT_ANNOTATED_CDS"/>
    <property type="molecule type" value="Genomic_DNA"/>
</dbReference>
<evidence type="ECO:0000256" key="6">
    <source>
        <dbReference type="RuleBase" id="RU362067"/>
    </source>
</evidence>
<keyword evidence="7" id="KW-0732">Signal</keyword>
<proteinExistence type="inferred from homology"/>
<dbReference type="EC" id="1.4.3.-" evidence="6"/>
<evidence type="ECO:0000256" key="5">
    <source>
        <dbReference type="PIRSR" id="PIRSR601613-1"/>
    </source>
</evidence>
<dbReference type="OMA" id="MAGLMSH"/>
<dbReference type="InterPro" id="IPR036188">
    <property type="entry name" value="FAD/NAD-bd_sf"/>
</dbReference>
<dbReference type="FunCoup" id="H3A2C6">
    <property type="interactions" value="142"/>
</dbReference>
<dbReference type="InParanoid" id="H3A2C6"/>
<feature type="transmembrane region" description="Helical" evidence="6">
    <location>
        <begin position="127"/>
        <end position="144"/>
    </location>
</feature>
<feature type="binding site" evidence="5">
    <location>
        <position position="477"/>
    </location>
    <ligand>
        <name>FAD</name>
        <dbReference type="ChEBI" id="CHEBI:57692"/>
    </ligand>
</feature>
<sequence>PAMTSLLVSFPVFLLAWFLLGMQAAKTEQDPLSECFKDPDYEELLNIAKRGLPKHSSPKHIIIVGAGIAGLVAATVLEQAGHNVTILEASDRVGGRIHTYRPHTGDWYAELGAMRLPTSHQMLHRKGLGFFFLLFRTFFLFLMLRFHSYKWAFQAGPPEMLQYQDRGLKHSSKHFLILKIIFFQVREDLKNSNCSYVLKKYDAYSVKQYLVDVCKLSKGAVQMVGDILNDQSLFHTAFSERLRLQAANNNKVHFKQIVGGTDRLPRAFQDRIKSPIYLNSQVIAINQTGDKVTVFYKETAYNFFSELQADYVLITITARATKFLDFHPALSLSKIRALHAVHYGCSTKILLVFREKFWEKDKIHGGKSITDLPSRLIFYPSHTFQSNVGVLLASYTWSDESSSFLGLSDEECIMAALNDVAKIHGEHIRELLESGVVKKWSTDPYSLEAFALYTPYQLREYTEDLFKKEGRIHFAGEHTTLSHAWIETAMKSALKAARNIN</sequence>
<feature type="domain" description="Amine oxidase" evidence="8">
    <location>
        <begin position="68"/>
        <end position="121"/>
    </location>
</feature>
<dbReference type="AlphaFoldDB" id="H3A2C6"/>
<feature type="signal peptide" evidence="7">
    <location>
        <begin position="1"/>
        <end position="29"/>
    </location>
</feature>
<keyword evidence="4 6" id="KW-0560">Oxidoreductase</keyword>
<evidence type="ECO:0000256" key="1">
    <source>
        <dbReference type="ARBA" id="ARBA00001974"/>
    </source>
</evidence>
<dbReference type="Gene3D" id="3.50.50.60">
    <property type="entry name" value="FAD/NAD(P)-binding domain"/>
    <property type="match status" value="2"/>
</dbReference>
<dbReference type="Gene3D" id="3.30.70.2100">
    <property type="match status" value="1"/>
</dbReference>
<dbReference type="GO" id="GO:0009063">
    <property type="term" value="P:amino acid catabolic process"/>
    <property type="evidence" value="ECO:0007669"/>
    <property type="project" value="TreeGrafter"/>
</dbReference>
<reference evidence="10" key="1">
    <citation type="submission" date="2011-08" db="EMBL/GenBank/DDBJ databases">
        <title>The draft genome of Latimeria chalumnae.</title>
        <authorList>
            <person name="Di Palma F."/>
            <person name="Alfoldi J."/>
            <person name="Johnson J."/>
            <person name="Berlin A."/>
            <person name="Gnerre S."/>
            <person name="Jaffe D."/>
            <person name="MacCallum I."/>
            <person name="Young S."/>
            <person name="Walker B.J."/>
            <person name="Lander E."/>
            <person name="Lindblad-Toh K."/>
        </authorList>
    </citation>
    <scope>NUCLEOTIDE SEQUENCE [LARGE SCALE GENOMIC DNA]</scope>
    <source>
        <strain evidence="10">Wild caught</strain>
    </source>
</reference>